<dbReference type="EMBL" id="CM017710">
    <property type="protein sequence ID" value="TYG51740.1"/>
    <property type="molecule type" value="Genomic_DNA"/>
</dbReference>
<feature type="compositionally biased region" description="Polar residues" evidence="1">
    <location>
        <begin position="40"/>
        <end position="50"/>
    </location>
</feature>
<organism evidence="4 5">
    <name type="scientific">Gossypium darwinii</name>
    <name type="common">Darwin's cotton</name>
    <name type="synonym">Gossypium barbadense var. darwinii</name>
    <dbReference type="NCBI Taxonomy" id="34276"/>
    <lineage>
        <taxon>Eukaryota</taxon>
        <taxon>Viridiplantae</taxon>
        <taxon>Streptophyta</taxon>
        <taxon>Embryophyta</taxon>
        <taxon>Tracheophyta</taxon>
        <taxon>Spermatophyta</taxon>
        <taxon>Magnoliopsida</taxon>
        <taxon>eudicotyledons</taxon>
        <taxon>Gunneridae</taxon>
        <taxon>Pentapetalae</taxon>
        <taxon>rosids</taxon>
        <taxon>malvids</taxon>
        <taxon>Malvales</taxon>
        <taxon>Malvaceae</taxon>
        <taxon>Malvoideae</taxon>
        <taxon>Gossypium</taxon>
    </lineage>
</organism>
<dbReference type="Proteomes" id="UP000323506">
    <property type="component" value="Chromosome A08"/>
</dbReference>
<dbReference type="EMBL" id="CM017705">
    <property type="protein sequence ID" value="TYG68584.1"/>
    <property type="molecule type" value="Genomic_DNA"/>
</dbReference>
<dbReference type="EMBL" id="CM017695">
    <property type="protein sequence ID" value="TYH07238.1"/>
    <property type="molecule type" value="Genomic_DNA"/>
</dbReference>
<keyword evidence="5" id="KW-1185">Reference proteome</keyword>
<evidence type="ECO:0000313" key="4">
    <source>
        <dbReference type="EMBL" id="TYH07238.1"/>
    </source>
</evidence>
<gene>
    <name evidence="4" type="ORF">ES288_A08G217600v1</name>
    <name evidence="3" type="ORF">ES288_D05G164700v1</name>
    <name evidence="2" type="ORF">ES288_D10G284000v1</name>
</gene>
<proteinExistence type="predicted"/>
<dbReference type="Proteomes" id="UP000323506">
    <property type="component" value="Chromosome D05"/>
</dbReference>
<evidence type="ECO:0000313" key="3">
    <source>
        <dbReference type="EMBL" id="TYG68584.1"/>
    </source>
</evidence>
<evidence type="ECO:0000256" key="1">
    <source>
        <dbReference type="SAM" id="MobiDB-lite"/>
    </source>
</evidence>
<feature type="region of interest" description="Disordered" evidence="1">
    <location>
        <begin position="36"/>
        <end position="60"/>
    </location>
</feature>
<protein>
    <submittedName>
        <fullName evidence="4">Uncharacterized protein</fullName>
    </submittedName>
</protein>
<reference evidence="4 5" key="1">
    <citation type="submission" date="2019-06" db="EMBL/GenBank/DDBJ databases">
        <title>WGS assembly of Gossypium darwinii.</title>
        <authorList>
            <person name="Chen Z.J."/>
            <person name="Sreedasyam A."/>
            <person name="Ando A."/>
            <person name="Song Q."/>
            <person name="De L."/>
            <person name="Hulse-Kemp A."/>
            <person name="Ding M."/>
            <person name="Ye W."/>
            <person name="Kirkbride R."/>
            <person name="Jenkins J."/>
            <person name="Plott C."/>
            <person name="Lovell J."/>
            <person name="Lin Y.-M."/>
            <person name="Vaughn R."/>
            <person name="Liu B."/>
            <person name="Li W."/>
            <person name="Simpson S."/>
            <person name="Scheffler B."/>
            <person name="Saski C."/>
            <person name="Grover C."/>
            <person name="Hu G."/>
            <person name="Conover J."/>
            <person name="Carlson J."/>
            <person name="Shu S."/>
            <person name="Boston L."/>
            <person name="Williams M."/>
            <person name="Peterson D."/>
            <person name="Mcgee K."/>
            <person name="Jones D."/>
            <person name="Wendel J."/>
            <person name="Stelly D."/>
            <person name="Grimwood J."/>
            <person name="Schmutz J."/>
        </authorList>
    </citation>
    <scope>NUCLEOTIDE SEQUENCE [LARGE SCALE GENOMIC DNA]</scope>
    <source>
        <strain evidence="4">1808015.09</strain>
    </source>
</reference>
<evidence type="ECO:0000313" key="2">
    <source>
        <dbReference type="EMBL" id="TYG51740.1"/>
    </source>
</evidence>
<accession>A0A5D2FP55</accession>
<evidence type="ECO:0000313" key="5">
    <source>
        <dbReference type="Proteomes" id="UP000323506"/>
    </source>
</evidence>
<sequence length="90" mass="10104">MRQETDRAISQSTVSPLFLVPGDARPWVFKPRLGALRRPGTSTSFGNQERNPWPSPSNPIATMEKVLRRRVRGFRCKWHGSGRAGGASER</sequence>
<dbReference type="AlphaFoldDB" id="A0A5D2FP55"/>
<name>A0A5D2FP55_GOSDA</name>
<dbReference type="Proteomes" id="UP000323506">
    <property type="component" value="Chromosome D10"/>
</dbReference>